<evidence type="ECO:0000256" key="5">
    <source>
        <dbReference type="ARBA" id="ARBA00023010"/>
    </source>
</evidence>
<sequence>MDNDLDRSIRLLENALSTSNRGLFKKSFGKSKLATDNISNVSIASADDDLRNIISKSFLTSDNAVSRILQSDQTVTGNVLQASTAPWKTALDSLYTEFFEILTSHSGGFDILEVVTDLARCCSDALKVIQSLKSKVAVSQLEEEISLEKERNTWRLLFILYQDRLLTQNLMKDDNDEVIQYFGQSEKLCVLNLFKRDSLIRENQLIIDWLESNAADRDDEALLFSDSTVGWENTLHQLQSADTIAFSSSRQIVTQMDPDAPNHQKRPLHDLDAEDEKRLTERIFMEIRCGKLEEAQKLCRHCGHAWKAALYEGWRLFHDPNTKDEYESENTSDNNTDEEMDSDEMKDIEGNINRDIWKNMAIKFCKQEYLSLYERAAIATFCGYLSSILTVCNSWEDSLWAYMKTMVDIRVESEIRDCVQRNNDYLPLPEEYWNQKLSLNEIFSNLESSKNVRVREEARKPEHIIQKYIILDEIQTLLLKFEEWIEEDNVPTNFLRFLAHLVLFFEQIGQSHHRGIIEKVLEAYIRRIMLANETQLVAFYVSKLNPSNQVHLYAKYLEKIIDQQERKSALIFAEDSGLEVHAITKQVLENVRNLPHETEENGSLQHKITEVDKYKISCIDWILYYEEQRAEALFQINALIFAFLTLGKLDAAQLAFNKVPPNSVEKILNEGKVNDKINQTIKEFLCYKAYLDAQEAFSEWFKHRKSQPTPPDSLPENALFPEKVAHQHRESQYKAELGRWKLSADHMAKNAKAKLYNVLLFPDGWIVGAAEEYYLRSTCIPEVVLLLYAVLYESGQHEECVQLADILASEKYGIYKVYSKEKLGEILVKLCESSVALLNAKKDPWGNETSA</sequence>
<proteinExistence type="inferred from homology"/>
<dbReference type="InterPro" id="IPR007252">
    <property type="entry name" value="Nup84/Nup107"/>
</dbReference>
<evidence type="ECO:0000256" key="7">
    <source>
        <dbReference type="ARBA" id="ARBA00023136"/>
    </source>
</evidence>
<keyword evidence="2 9" id="KW-0813">Transport</keyword>
<dbReference type="GO" id="GO:0031080">
    <property type="term" value="C:nuclear pore outer ring"/>
    <property type="evidence" value="ECO:0007669"/>
    <property type="project" value="TreeGrafter"/>
</dbReference>
<keyword evidence="4" id="KW-0653">Protein transport</keyword>
<feature type="compositionally biased region" description="Acidic residues" evidence="10">
    <location>
        <begin position="326"/>
        <end position="342"/>
    </location>
</feature>
<dbReference type="PANTHER" id="PTHR13003">
    <property type="entry name" value="NUP107-RELATED"/>
    <property type="match status" value="1"/>
</dbReference>
<dbReference type="GO" id="GO:0006406">
    <property type="term" value="P:mRNA export from nucleus"/>
    <property type="evidence" value="ECO:0007669"/>
    <property type="project" value="TreeGrafter"/>
</dbReference>
<evidence type="ECO:0000256" key="2">
    <source>
        <dbReference type="ARBA" id="ARBA00022448"/>
    </source>
</evidence>
<dbReference type="Pfam" id="PF04121">
    <property type="entry name" value="Nup84_Nup100"/>
    <property type="match status" value="1"/>
</dbReference>
<keyword evidence="7 9" id="KW-0472">Membrane</keyword>
<dbReference type="GO" id="GO:0006606">
    <property type="term" value="P:protein import into nucleus"/>
    <property type="evidence" value="ECO:0007669"/>
    <property type="project" value="TreeGrafter"/>
</dbReference>
<dbReference type="RefSeq" id="XP_028136913.1">
    <property type="nucleotide sequence ID" value="XM_028281112.1"/>
</dbReference>
<dbReference type="GO" id="GO:0017056">
    <property type="term" value="F:structural constituent of nuclear pore"/>
    <property type="evidence" value="ECO:0007669"/>
    <property type="project" value="UniProtKB-UniRule"/>
</dbReference>
<evidence type="ECO:0000256" key="4">
    <source>
        <dbReference type="ARBA" id="ARBA00022927"/>
    </source>
</evidence>
<dbReference type="Gene3D" id="1.10.3450.20">
    <property type="match status" value="1"/>
</dbReference>
<dbReference type="PANTHER" id="PTHR13003:SF2">
    <property type="entry name" value="NUCLEAR PORE COMPLEX PROTEIN NUP107"/>
    <property type="match status" value="1"/>
</dbReference>
<evidence type="ECO:0000256" key="9">
    <source>
        <dbReference type="RuleBase" id="RU365072"/>
    </source>
</evidence>
<dbReference type="AlphaFoldDB" id="A0A6P7FVE7"/>
<name>A0A6P7FVE7_DIAVI</name>
<keyword evidence="6 9" id="KW-0906">Nuclear pore complex</keyword>
<keyword evidence="5 9" id="KW-0811">Translocation</keyword>
<protein>
    <recommendedName>
        <fullName evidence="9">Nuclear pore complex protein</fullName>
    </recommendedName>
</protein>
<keyword evidence="8 9" id="KW-0539">Nucleus</keyword>
<gene>
    <name evidence="11" type="primary">LOC114331519</name>
</gene>
<evidence type="ECO:0000256" key="1">
    <source>
        <dbReference type="ARBA" id="ARBA00009510"/>
    </source>
</evidence>
<evidence type="ECO:0000256" key="8">
    <source>
        <dbReference type="ARBA" id="ARBA00023242"/>
    </source>
</evidence>
<comment type="similarity">
    <text evidence="1 9">Belongs to the nucleoporin Nup84/Nup107 family.</text>
</comment>
<dbReference type="FunCoup" id="A0A6P7FVE7">
    <property type="interactions" value="1786"/>
</dbReference>
<evidence type="ECO:0000256" key="10">
    <source>
        <dbReference type="SAM" id="MobiDB-lite"/>
    </source>
</evidence>
<organism evidence="11">
    <name type="scientific">Diabrotica virgifera virgifera</name>
    <name type="common">western corn rootworm</name>
    <dbReference type="NCBI Taxonomy" id="50390"/>
    <lineage>
        <taxon>Eukaryota</taxon>
        <taxon>Metazoa</taxon>
        <taxon>Ecdysozoa</taxon>
        <taxon>Arthropoda</taxon>
        <taxon>Hexapoda</taxon>
        <taxon>Insecta</taxon>
        <taxon>Pterygota</taxon>
        <taxon>Neoptera</taxon>
        <taxon>Endopterygota</taxon>
        <taxon>Coleoptera</taxon>
        <taxon>Polyphaga</taxon>
        <taxon>Cucujiformia</taxon>
        <taxon>Chrysomeloidea</taxon>
        <taxon>Chrysomelidae</taxon>
        <taxon>Galerucinae</taxon>
        <taxon>Diabroticina</taxon>
        <taxon>Diabroticites</taxon>
        <taxon>Diabrotica</taxon>
    </lineage>
</organism>
<comment type="subunit">
    <text evidence="9">Part of the nuclear pore complex (NPC).</text>
</comment>
<keyword evidence="3" id="KW-0509">mRNA transport</keyword>
<feature type="region of interest" description="Disordered" evidence="10">
    <location>
        <begin position="322"/>
        <end position="343"/>
    </location>
</feature>
<reference evidence="11" key="1">
    <citation type="submission" date="2025-08" db="UniProtKB">
        <authorList>
            <consortium name="RefSeq"/>
        </authorList>
    </citation>
    <scope>IDENTIFICATION</scope>
    <source>
        <tissue evidence="11">Whole insect</tissue>
    </source>
</reference>
<evidence type="ECO:0000256" key="3">
    <source>
        <dbReference type="ARBA" id="ARBA00022816"/>
    </source>
</evidence>
<dbReference type="GO" id="GO:0031965">
    <property type="term" value="C:nuclear membrane"/>
    <property type="evidence" value="ECO:0007669"/>
    <property type="project" value="UniProtKB-SubCell"/>
</dbReference>
<comment type="function">
    <text evidence="9">Functions as a component of the nuclear pore complex (NPC).</text>
</comment>
<comment type="subcellular location">
    <subcellularLocation>
        <location evidence="9">Nucleus</location>
        <location evidence="9">Nuclear pore complex</location>
    </subcellularLocation>
    <subcellularLocation>
        <location evidence="9">Nucleus membrane</location>
    </subcellularLocation>
</comment>
<evidence type="ECO:0000313" key="11">
    <source>
        <dbReference type="RefSeq" id="XP_028136913.1"/>
    </source>
</evidence>
<dbReference type="FunFam" id="1.10.3450.20:FF:000001">
    <property type="entry name" value="Nuclear pore complex protein"/>
    <property type="match status" value="1"/>
</dbReference>
<dbReference type="OrthoDB" id="3098at2759"/>
<dbReference type="Gene3D" id="1.20.190.50">
    <property type="match status" value="1"/>
</dbReference>
<dbReference type="InParanoid" id="A0A6P7FVE7"/>
<evidence type="ECO:0000256" key="6">
    <source>
        <dbReference type="ARBA" id="ARBA00023132"/>
    </source>
</evidence>
<dbReference type="GO" id="GO:0000973">
    <property type="term" value="P:post-transcriptional tethering of RNA polymerase II gene DNA at nuclear periphery"/>
    <property type="evidence" value="ECO:0007669"/>
    <property type="project" value="TreeGrafter"/>
</dbReference>
<accession>A0A6P7FVE7</accession>